<sequence>MMEPKKAIFTTLFVLNVVGFICLFIAFASPYWVVSWPRVYSGFKRTGLWETCFAGLIINRDPTQKAYHGCWWILAPEYMRIREWIMPWWFIITQIIITCALVAEAIDVIILIYVYMYTAGQSATGRGKKRAPFKLIQTTTIITITSSVFKGATLILFGVAVYVDRMWMPEPHLNYMSWSYGLALLSTFFSIFSTIAHFAFRRIALKEFYEPPNLSQPMMPMGSMGQSTLGSASDYPKGSVSGYQDYPTKGSTSSYQYPPGGSVSGYPHTQGSVSGYPASQGSVSGYPAAQGSVSGYPAAQGSVSGYPAAQGRSGSREVAF</sequence>
<evidence type="ECO:0000313" key="8">
    <source>
        <dbReference type="EnsemblMetazoa" id="CapteP219378"/>
    </source>
</evidence>
<feature type="region of interest" description="Disordered" evidence="5">
    <location>
        <begin position="297"/>
        <end position="320"/>
    </location>
</feature>
<evidence type="ECO:0000256" key="1">
    <source>
        <dbReference type="ARBA" id="ARBA00004141"/>
    </source>
</evidence>
<feature type="transmembrane region" description="Helical" evidence="6">
    <location>
        <begin position="88"/>
        <end position="114"/>
    </location>
</feature>
<evidence type="ECO:0000313" key="9">
    <source>
        <dbReference type="Proteomes" id="UP000014760"/>
    </source>
</evidence>
<reference evidence="7 9" key="2">
    <citation type="journal article" date="2013" name="Nature">
        <title>Insights into bilaterian evolution from three spiralian genomes.</title>
        <authorList>
            <person name="Simakov O."/>
            <person name="Marletaz F."/>
            <person name="Cho S.J."/>
            <person name="Edsinger-Gonzales E."/>
            <person name="Havlak P."/>
            <person name="Hellsten U."/>
            <person name="Kuo D.H."/>
            <person name="Larsson T."/>
            <person name="Lv J."/>
            <person name="Arendt D."/>
            <person name="Savage R."/>
            <person name="Osoegawa K."/>
            <person name="de Jong P."/>
            <person name="Grimwood J."/>
            <person name="Chapman J.A."/>
            <person name="Shapiro H."/>
            <person name="Aerts A."/>
            <person name="Otillar R.P."/>
            <person name="Terry A.Y."/>
            <person name="Boore J.L."/>
            <person name="Grigoriev I.V."/>
            <person name="Lindberg D.R."/>
            <person name="Seaver E.C."/>
            <person name="Weisblat D.A."/>
            <person name="Putnam N.H."/>
            <person name="Rokhsar D.S."/>
        </authorList>
    </citation>
    <scope>NUCLEOTIDE SEQUENCE</scope>
    <source>
        <strain evidence="7 9">I ESC-2004</strain>
    </source>
</reference>
<dbReference type="HOGENOM" id="CLU_883511_0_0_1"/>
<evidence type="ECO:0000313" key="7">
    <source>
        <dbReference type="EMBL" id="ELT92570.1"/>
    </source>
</evidence>
<dbReference type="PANTHER" id="PTHR21284:SF12">
    <property type="entry name" value="EG:80H7.2 PROTEIN"/>
    <property type="match status" value="1"/>
</dbReference>
<reference evidence="8" key="3">
    <citation type="submission" date="2015-06" db="UniProtKB">
        <authorList>
            <consortium name="EnsemblMetazoa"/>
        </authorList>
    </citation>
    <scope>IDENTIFICATION</scope>
</reference>
<evidence type="ECO:0000256" key="4">
    <source>
        <dbReference type="ARBA" id="ARBA00023136"/>
    </source>
</evidence>
<organism evidence="7">
    <name type="scientific">Capitella teleta</name>
    <name type="common">Polychaete worm</name>
    <dbReference type="NCBI Taxonomy" id="283909"/>
    <lineage>
        <taxon>Eukaryota</taxon>
        <taxon>Metazoa</taxon>
        <taxon>Spiralia</taxon>
        <taxon>Lophotrochozoa</taxon>
        <taxon>Annelida</taxon>
        <taxon>Polychaeta</taxon>
        <taxon>Sedentaria</taxon>
        <taxon>Scolecida</taxon>
        <taxon>Capitellidae</taxon>
        <taxon>Capitella</taxon>
    </lineage>
</organism>
<dbReference type="OMA" id="IGFSTHF"/>
<dbReference type="PANTHER" id="PTHR21284">
    <property type="entry name" value="EG:80H7.2 PROTEIN"/>
    <property type="match status" value="1"/>
</dbReference>
<protein>
    <submittedName>
        <fullName evidence="7 8">Uncharacterized protein</fullName>
    </submittedName>
</protein>
<evidence type="ECO:0000256" key="6">
    <source>
        <dbReference type="SAM" id="Phobius"/>
    </source>
</evidence>
<dbReference type="Gene3D" id="1.20.140.150">
    <property type="match status" value="1"/>
</dbReference>
<comment type="subcellular location">
    <subcellularLocation>
        <location evidence="1">Membrane</location>
        <topology evidence="1">Multi-pass membrane protein</topology>
    </subcellularLocation>
</comment>
<dbReference type="FunCoup" id="R7TNB0">
    <property type="interactions" value="41"/>
</dbReference>
<keyword evidence="9" id="KW-1185">Reference proteome</keyword>
<dbReference type="EnsemblMetazoa" id="CapteT219378">
    <property type="protein sequence ID" value="CapteP219378"/>
    <property type="gene ID" value="CapteG219378"/>
</dbReference>
<name>R7TNB0_CAPTE</name>
<feature type="transmembrane region" description="Helical" evidence="6">
    <location>
        <begin position="12"/>
        <end position="33"/>
    </location>
</feature>
<dbReference type="Pfam" id="PF13903">
    <property type="entry name" value="Claudin_2"/>
    <property type="match status" value="1"/>
</dbReference>
<dbReference type="AlphaFoldDB" id="R7TNB0"/>
<keyword evidence="4 6" id="KW-0472">Membrane</keyword>
<evidence type="ECO:0000256" key="2">
    <source>
        <dbReference type="ARBA" id="ARBA00022692"/>
    </source>
</evidence>
<feature type="transmembrane region" description="Helical" evidence="6">
    <location>
        <begin position="175"/>
        <end position="200"/>
    </location>
</feature>
<proteinExistence type="predicted"/>
<dbReference type="EMBL" id="KB310082">
    <property type="protein sequence ID" value="ELT92570.1"/>
    <property type="molecule type" value="Genomic_DNA"/>
</dbReference>
<dbReference type="EMBL" id="AMQN01002814">
    <property type="status" value="NOT_ANNOTATED_CDS"/>
    <property type="molecule type" value="Genomic_DNA"/>
</dbReference>
<dbReference type="OrthoDB" id="6140671at2759"/>
<gene>
    <name evidence="7" type="ORF">CAPTEDRAFT_219378</name>
</gene>
<keyword evidence="2 6" id="KW-0812">Transmembrane</keyword>
<dbReference type="STRING" id="283909.R7TNB0"/>
<dbReference type="Proteomes" id="UP000014760">
    <property type="component" value="Unassembled WGS sequence"/>
</dbReference>
<dbReference type="InterPro" id="IPR004031">
    <property type="entry name" value="PMP22/EMP/MP20/Claudin"/>
</dbReference>
<feature type="transmembrane region" description="Helical" evidence="6">
    <location>
        <begin position="135"/>
        <end position="163"/>
    </location>
</feature>
<keyword evidence="3 6" id="KW-1133">Transmembrane helix</keyword>
<dbReference type="GO" id="GO:0016020">
    <property type="term" value="C:membrane"/>
    <property type="evidence" value="ECO:0007669"/>
    <property type="project" value="UniProtKB-SubCell"/>
</dbReference>
<accession>R7TNB0</accession>
<evidence type="ECO:0000256" key="5">
    <source>
        <dbReference type="SAM" id="MobiDB-lite"/>
    </source>
</evidence>
<reference evidence="9" key="1">
    <citation type="submission" date="2012-12" db="EMBL/GenBank/DDBJ databases">
        <authorList>
            <person name="Hellsten U."/>
            <person name="Grimwood J."/>
            <person name="Chapman J.A."/>
            <person name="Shapiro H."/>
            <person name="Aerts A."/>
            <person name="Otillar R.P."/>
            <person name="Terry A.Y."/>
            <person name="Boore J.L."/>
            <person name="Simakov O."/>
            <person name="Marletaz F."/>
            <person name="Cho S.-J."/>
            <person name="Edsinger-Gonzales E."/>
            <person name="Havlak P."/>
            <person name="Kuo D.-H."/>
            <person name="Larsson T."/>
            <person name="Lv J."/>
            <person name="Arendt D."/>
            <person name="Savage R."/>
            <person name="Osoegawa K."/>
            <person name="de Jong P."/>
            <person name="Lindberg D.R."/>
            <person name="Seaver E.C."/>
            <person name="Weisblat D.A."/>
            <person name="Putnam N.H."/>
            <person name="Grigoriev I.V."/>
            <person name="Rokhsar D.S."/>
        </authorList>
    </citation>
    <scope>NUCLEOTIDE SEQUENCE</scope>
    <source>
        <strain evidence="9">I ESC-2004</strain>
    </source>
</reference>
<evidence type="ECO:0000256" key="3">
    <source>
        <dbReference type="ARBA" id="ARBA00022989"/>
    </source>
</evidence>